<comment type="function">
    <text evidence="7">This is one of the proteins that bind and probably mediate the attachment of the 5S RNA into the large ribosomal subunit, where it forms part of the central protuberance.</text>
</comment>
<evidence type="ECO:0000256" key="7">
    <source>
        <dbReference type="HAMAP-Rule" id="MF_01337"/>
    </source>
</evidence>
<evidence type="ECO:0000313" key="9">
    <source>
        <dbReference type="Proteomes" id="UP000176317"/>
    </source>
</evidence>
<dbReference type="GO" id="GO:0005737">
    <property type="term" value="C:cytoplasm"/>
    <property type="evidence" value="ECO:0007669"/>
    <property type="project" value="UniProtKB-ARBA"/>
</dbReference>
<dbReference type="PANTHER" id="PTHR12899:SF3">
    <property type="entry name" value="LARGE RIBOSOMAL SUBUNIT PROTEIN UL18M"/>
    <property type="match status" value="1"/>
</dbReference>
<dbReference type="CDD" id="cd00432">
    <property type="entry name" value="Ribosomal_L18_L5e"/>
    <property type="match status" value="1"/>
</dbReference>
<dbReference type="Gene3D" id="3.30.420.100">
    <property type="match status" value="1"/>
</dbReference>
<dbReference type="PANTHER" id="PTHR12899">
    <property type="entry name" value="39S RIBOSOMAL PROTEIN L18, MITOCHONDRIAL"/>
    <property type="match status" value="1"/>
</dbReference>
<dbReference type="FunFam" id="3.30.420.100:FF:000001">
    <property type="entry name" value="50S ribosomal protein L18"/>
    <property type="match status" value="1"/>
</dbReference>
<evidence type="ECO:0000256" key="3">
    <source>
        <dbReference type="ARBA" id="ARBA00022884"/>
    </source>
</evidence>
<evidence type="ECO:0000256" key="6">
    <source>
        <dbReference type="ARBA" id="ARBA00035197"/>
    </source>
</evidence>
<evidence type="ECO:0000313" key="8">
    <source>
        <dbReference type="EMBL" id="OGD85464.1"/>
    </source>
</evidence>
<dbReference type="InterPro" id="IPR004389">
    <property type="entry name" value="Ribosomal_uL18_bac-type"/>
</dbReference>
<dbReference type="NCBIfam" id="TIGR00060">
    <property type="entry name" value="L18_bact"/>
    <property type="match status" value="1"/>
</dbReference>
<dbReference type="GO" id="GO:0005840">
    <property type="term" value="C:ribosome"/>
    <property type="evidence" value="ECO:0007669"/>
    <property type="project" value="UniProtKB-KW"/>
</dbReference>
<keyword evidence="3 7" id="KW-0694">RNA-binding</keyword>
<evidence type="ECO:0000256" key="2">
    <source>
        <dbReference type="ARBA" id="ARBA00022730"/>
    </source>
</evidence>
<comment type="subunit">
    <text evidence="7">Part of the 50S ribosomal subunit; part of the 5S rRNA/L5/L18/L25 subcomplex. Contacts the 5S and 23S rRNAs.</text>
</comment>
<dbReference type="Proteomes" id="UP000176317">
    <property type="component" value="Unassembled WGS sequence"/>
</dbReference>
<dbReference type="InterPro" id="IPR057268">
    <property type="entry name" value="Ribosomal_L18"/>
</dbReference>
<dbReference type="EMBL" id="MFAT01000067">
    <property type="protein sequence ID" value="OGD85464.1"/>
    <property type="molecule type" value="Genomic_DNA"/>
</dbReference>
<keyword evidence="4 7" id="KW-0689">Ribosomal protein</keyword>
<evidence type="ECO:0000256" key="4">
    <source>
        <dbReference type="ARBA" id="ARBA00022980"/>
    </source>
</evidence>
<name>A0A1F5G0X4_9BACT</name>
<accession>A0A1F5G0X4</accession>
<keyword evidence="5 7" id="KW-0687">Ribonucleoprotein</keyword>
<proteinExistence type="inferred from homology"/>
<gene>
    <name evidence="7" type="primary">rplR</name>
    <name evidence="8" type="ORF">A2164_01160</name>
</gene>
<organism evidence="8 9">
    <name type="scientific">Candidatus Curtissbacteria bacterium RBG_13_35_7</name>
    <dbReference type="NCBI Taxonomy" id="1797705"/>
    <lineage>
        <taxon>Bacteria</taxon>
        <taxon>Candidatus Curtissiibacteriota</taxon>
    </lineage>
</organism>
<dbReference type="GO" id="GO:0008097">
    <property type="term" value="F:5S rRNA binding"/>
    <property type="evidence" value="ECO:0007669"/>
    <property type="project" value="TreeGrafter"/>
</dbReference>
<dbReference type="GO" id="GO:0006412">
    <property type="term" value="P:translation"/>
    <property type="evidence" value="ECO:0007669"/>
    <property type="project" value="UniProtKB-UniRule"/>
</dbReference>
<evidence type="ECO:0000256" key="1">
    <source>
        <dbReference type="ARBA" id="ARBA00007116"/>
    </source>
</evidence>
<comment type="similarity">
    <text evidence="1 7">Belongs to the universal ribosomal protein uL18 family.</text>
</comment>
<dbReference type="AlphaFoldDB" id="A0A1F5G0X4"/>
<dbReference type="GO" id="GO:1990904">
    <property type="term" value="C:ribonucleoprotein complex"/>
    <property type="evidence" value="ECO:0007669"/>
    <property type="project" value="UniProtKB-KW"/>
</dbReference>
<dbReference type="InterPro" id="IPR005484">
    <property type="entry name" value="Ribosomal_uL18_bac/plant/anim"/>
</dbReference>
<comment type="caution">
    <text evidence="8">The sequence shown here is derived from an EMBL/GenBank/DDBJ whole genome shotgun (WGS) entry which is preliminary data.</text>
</comment>
<dbReference type="HAMAP" id="MF_01337_B">
    <property type="entry name" value="Ribosomal_uL18_B"/>
    <property type="match status" value="1"/>
</dbReference>
<sequence>MNKKLKRSIRHKRIRNKIVGKLSIPRLSIFRSNKNIFAQLIDDENAKTLISASTFKIAKSKKEADKGTIKNMQAFLVGQNLANLAIKKKIKKVVFDRSGYKYHGRVKSLAQGAKEGGLKF</sequence>
<protein>
    <recommendedName>
        <fullName evidence="6 7">Large ribosomal subunit protein uL18</fullName>
    </recommendedName>
</protein>
<reference evidence="8 9" key="1">
    <citation type="journal article" date="2016" name="Nat. Commun.">
        <title>Thousands of microbial genomes shed light on interconnected biogeochemical processes in an aquifer system.</title>
        <authorList>
            <person name="Anantharaman K."/>
            <person name="Brown C.T."/>
            <person name="Hug L.A."/>
            <person name="Sharon I."/>
            <person name="Castelle C.J."/>
            <person name="Probst A.J."/>
            <person name="Thomas B.C."/>
            <person name="Singh A."/>
            <person name="Wilkins M.J."/>
            <person name="Karaoz U."/>
            <person name="Brodie E.L."/>
            <person name="Williams K.H."/>
            <person name="Hubbard S.S."/>
            <person name="Banfield J.F."/>
        </authorList>
    </citation>
    <scope>NUCLEOTIDE SEQUENCE [LARGE SCALE GENOMIC DNA]</scope>
</reference>
<keyword evidence="2 7" id="KW-0699">rRNA-binding</keyword>
<evidence type="ECO:0000256" key="5">
    <source>
        <dbReference type="ARBA" id="ARBA00023274"/>
    </source>
</evidence>
<dbReference type="SUPFAM" id="SSF53137">
    <property type="entry name" value="Translational machinery components"/>
    <property type="match status" value="1"/>
</dbReference>
<dbReference type="GO" id="GO:0003735">
    <property type="term" value="F:structural constituent of ribosome"/>
    <property type="evidence" value="ECO:0007669"/>
    <property type="project" value="InterPro"/>
</dbReference>
<dbReference type="Pfam" id="PF00861">
    <property type="entry name" value="Ribosomal_L18p"/>
    <property type="match status" value="1"/>
</dbReference>